<name>A0ABS3JU41_9HYPH</name>
<organism evidence="2 3">
    <name type="scientific">Brucella pituitosa</name>
    <dbReference type="NCBI Taxonomy" id="571256"/>
    <lineage>
        <taxon>Bacteria</taxon>
        <taxon>Pseudomonadati</taxon>
        <taxon>Pseudomonadota</taxon>
        <taxon>Alphaproteobacteria</taxon>
        <taxon>Hyphomicrobiales</taxon>
        <taxon>Brucellaceae</taxon>
        <taxon>Brucella/Ochrobactrum group</taxon>
        <taxon>Brucella</taxon>
    </lineage>
</organism>
<gene>
    <name evidence="2" type="ORF">IPV26_00730</name>
</gene>
<evidence type="ECO:0000256" key="1">
    <source>
        <dbReference type="SAM" id="MobiDB-lite"/>
    </source>
</evidence>
<feature type="compositionally biased region" description="Polar residues" evidence="1">
    <location>
        <begin position="45"/>
        <end position="54"/>
    </location>
</feature>
<proteinExistence type="predicted"/>
<keyword evidence="3" id="KW-1185">Reference proteome</keyword>
<comment type="caution">
    <text evidence="2">The sequence shown here is derived from an EMBL/GenBank/DDBJ whole genome shotgun (WGS) entry which is preliminary data.</text>
</comment>
<protein>
    <submittedName>
        <fullName evidence="2">Uncharacterized protein</fullName>
    </submittedName>
</protein>
<feature type="region of interest" description="Disordered" evidence="1">
    <location>
        <begin position="37"/>
        <end position="60"/>
    </location>
</feature>
<dbReference type="EMBL" id="JADIJS010000001">
    <property type="protein sequence ID" value="MBO1038183.1"/>
    <property type="molecule type" value="Genomic_DNA"/>
</dbReference>
<sequence>MARTPSAFKQSDVVKVCKAFRIVGFDNPKITIHPDGRIEAEACPENSNAGTKAGNSWDDA</sequence>
<reference evidence="2 3" key="1">
    <citation type="submission" date="2020-10" db="EMBL/GenBank/DDBJ databases">
        <title>Genomic characterization of underground lake bacteria from Wind Cave National Park: Insight into the archetypical LuxI/LuxR and identification of LuxR solos.</title>
        <authorList>
            <person name="Wengert P.C."/>
            <person name="Savka M.A."/>
        </authorList>
    </citation>
    <scope>NUCLEOTIDE SEQUENCE [LARGE SCALE GENOMIC DNA]</scope>
    <source>
        <strain evidence="2 3">SD316</strain>
    </source>
</reference>
<evidence type="ECO:0000313" key="2">
    <source>
        <dbReference type="EMBL" id="MBO1038183.1"/>
    </source>
</evidence>
<accession>A0ABS3JU41</accession>
<dbReference type="Proteomes" id="UP000718278">
    <property type="component" value="Unassembled WGS sequence"/>
</dbReference>
<dbReference type="RefSeq" id="WP_207486249.1">
    <property type="nucleotide sequence ID" value="NZ_JADIJS010000001.1"/>
</dbReference>
<evidence type="ECO:0000313" key="3">
    <source>
        <dbReference type="Proteomes" id="UP000718278"/>
    </source>
</evidence>